<sequence length="1487" mass="164092">MRIQPTTGSLDPSPSRWRLPGALWLCATLAGTFYYLLHIQPQLANDFFWPHYNSSGYQTFLIDALNQLLETSDDEATVDLGSVMLDARYDGLLTTAIAHPTYAMALLTTKLPSLDFAITSLRNTSIDMVLWLPTPYCWVDFNKSFELAHTEARQDRCRHQYGTNGAVYLEAVARNIDWTAFLVGYGGPETLFWSAILSGLEASTRGVHWLDTVAATTTSVPDEVAFWQRHGIQRFCYQWQNLRLPGLVETATLVNALGIPTSLTLKSIESDLGPGSSSHFYEPLAMDLYPTTMCNLSLIRDTPNYILNTTCFGMPPQSFDDYSYAQYYFGASQSSLVRAALGPYLSIDLLVVSPPTALVCLTSALSTAFYGGLNSSFANTYTNLRSLSVTPTPRAWKNGHYVFWGGSLLCSYDTSQTFVLPPFTAVGSCVTQTVWRMSVSPFAMVMALSLVSDSVEDICALAASDACTPSLRLARTLMIRTLNQTLVQDAIAAVTALDVSVIQVASDMTETNYTLLRQPLLDQSSFAFYGWVLLFDWVAGVREVLSFEGDNGTLVLISDAYDTTPSGSSSSSLSNASAGVYYIIAYSSLVLGAVAVATLIASFMSRGAVSGINFFVFNRIAGSTWLGRPLLLLRGASALMLLSSAPIGLDRAHNIYAQLVLSTRPVLETCFLAWEATWIVYVVHELLLPLQSHRARSIGLVGTLLTWLLLVIMDVGWPVSVTATIDRKCTISSSYYNVRCNSVTLLTGELSRLRVIGLIQCLLVPCLWFLDCIAARPTSRKTKDYCTSSMLSVVGQAFLDRDSELDLVGHLASGLIPLRGSAIFDLKLWRLLFLAPTAAMVMPVELHPSMIQTRWGPRVWVIIGTVYVAAAIYSSVSYLGLAQGLLTNDLVWPAFNMTGSHSFLANWFNEPAHLLGADSSAIALTSHQQINALGLFNLSQVSVAFPIQQGARVQYSTLTTLSDAISGLRTLDGCDGPWVFTQYCYLDFDQKWDMANSVKRQERCQSMVSNGAVFLASLLRNVDISTCWSASFEIGFGSELRESMAGQALLASFSPPYLSIDDEVSYWTSKSISSYVLQWQNYKSIGLLHSYNIVNAYGVSYPFLLQSTAGYRRLGSQTSFKMYWSLANDLGALVTNTSSMGGKSLLRIYYLRLLQPPLANDLLWPYYNASGYQTFLADVINTFLETEPDGSTVDLQSVVIEARYDGVLPNAMVHPTYAMALLTTKLTALDLAITSLRNTSVDDIQWLPTPYCWVDFDKEFELAHTVTRQERCRQRFATNGAVYLESIFRNIDWDAFVANYGGSNSIFWFAIQSGLEASPRGVRWMETIASVSTSVPEEVAYWERAGIEAFHYQWQDSHLPRLVETATLLNALNIPTSLTLKSIEHSAGQAFSNVFYEPLMMDIFLVGMGNMSLIRGSPNYFLNTTYYGMPPQPFESFSYAPYMFSAGQVTLVRENLGPFLSIDLVVVSPPAALVSLARVLSSAICSR</sequence>
<feature type="transmembrane region" description="Helical" evidence="1">
    <location>
        <begin position="859"/>
        <end position="881"/>
    </location>
</feature>
<dbReference type="InParanoid" id="T0PS08"/>
<keyword evidence="1" id="KW-1133">Transmembrane helix</keyword>
<proteinExistence type="predicted"/>
<dbReference type="GeneID" id="19954692"/>
<feature type="transmembrane region" description="Helical" evidence="1">
    <location>
        <begin position="695"/>
        <end position="713"/>
    </location>
</feature>
<dbReference type="OrthoDB" id="78977at2759"/>
<feature type="transmembrane region" description="Helical" evidence="1">
    <location>
        <begin position="755"/>
        <end position="774"/>
    </location>
</feature>
<dbReference type="VEuPathDB" id="FungiDB:SDRG_13965"/>
<dbReference type="RefSeq" id="XP_008618288.1">
    <property type="nucleotide sequence ID" value="XM_008620066.1"/>
</dbReference>
<evidence type="ECO:0000256" key="1">
    <source>
        <dbReference type="SAM" id="Phobius"/>
    </source>
</evidence>
<evidence type="ECO:0000313" key="2">
    <source>
        <dbReference type="EMBL" id="EQC28284.1"/>
    </source>
</evidence>
<organism evidence="2 3">
    <name type="scientific">Saprolegnia diclina (strain VS20)</name>
    <dbReference type="NCBI Taxonomy" id="1156394"/>
    <lineage>
        <taxon>Eukaryota</taxon>
        <taxon>Sar</taxon>
        <taxon>Stramenopiles</taxon>
        <taxon>Oomycota</taxon>
        <taxon>Saprolegniomycetes</taxon>
        <taxon>Saprolegniales</taxon>
        <taxon>Saprolegniaceae</taxon>
        <taxon>Saprolegnia</taxon>
    </lineage>
</organism>
<dbReference type="Proteomes" id="UP000030762">
    <property type="component" value="Unassembled WGS sequence"/>
</dbReference>
<keyword evidence="3" id="KW-1185">Reference proteome</keyword>
<evidence type="ECO:0000313" key="3">
    <source>
        <dbReference type="Proteomes" id="UP000030762"/>
    </source>
</evidence>
<gene>
    <name evidence="2" type="ORF">SDRG_13965</name>
</gene>
<name>T0PS08_SAPDV</name>
<keyword evidence="1" id="KW-0472">Membrane</keyword>
<reference evidence="2 3" key="1">
    <citation type="submission" date="2012-04" db="EMBL/GenBank/DDBJ databases">
        <title>The Genome Sequence of Saprolegnia declina VS20.</title>
        <authorList>
            <consortium name="The Broad Institute Genome Sequencing Platform"/>
            <person name="Russ C."/>
            <person name="Nusbaum C."/>
            <person name="Tyler B."/>
            <person name="van West P."/>
            <person name="Dieguez-Uribeondo J."/>
            <person name="de Bruijn I."/>
            <person name="Tripathy S."/>
            <person name="Jiang R."/>
            <person name="Young S.K."/>
            <person name="Zeng Q."/>
            <person name="Gargeya S."/>
            <person name="Fitzgerald M."/>
            <person name="Haas B."/>
            <person name="Abouelleil A."/>
            <person name="Alvarado L."/>
            <person name="Arachchi H.M."/>
            <person name="Berlin A."/>
            <person name="Chapman S.B."/>
            <person name="Goldberg J."/>
            <person name="Griggs A."/>
            <person name="Gujja S."/>
            <person name="Hansen M."/>
            <person name="Howarth C."/>
            <person name="Imamovic A."/>
            <person name="Larimer J."/>
            <person name="McCowen C."/>
            <person name="Montmayeur A."/>
            <person name="Murphy C."/>
            <person name="Neiman D."/>
            <person name="Pearson M."/>
            <person name="Priest M."/>
            <person name="Roberts A."/>
            <person name="Saif S."/>
            <person name="Shea T."/>
            <person name="Sisk P."/>
            <person name="Sykes S."/>
            <person name="Wortman J."/>
            <person name="Nusbaum C."/>
            <person name="Birren B."/>
        </authorList>
    </citation>
    <scope>NUCLEOTIDE SEQUENCE [LARGE SCALE GENOMIC DNA]</scope>
    <source>
        <strain evidence="2 3">VS20</strain>
    </source>
</reference>
<protein>
    <submittedName>
        <fullName evidence="2">Uncharacterized protein</fullName>
    </submittedName>
</protein>
<dbReference type="EMBL" id="JH767196">
    <property type="protein sequence ID" value="EQC28284.1"/>
    <property type="molecule type" value="Genomic_DNA"/>
</dbReference>
<feature type="transmembrane region" description="Helical" evidence="1">
    <location>
        <begin position="579"/>
        <end position="604"/>
    </location>
</feature>
<keyword evidence="1" id="KW-0812">Transmembrane</keyword>
<accession>T0PS08</accession>